<evidence type="ECO:0000313" key="3">
    <source>
        <dbReference type="Proteomes" id="UP000094067"/>
    </source>
</evidence>
<reference evidence="2 3" key="1">
    <citation type="submission" date="2016-07" db="EMBL/GenBank/DDBJ databases">
        <title>Characterization of isolates of Eisenbergiella tayi derived from blood cultures, using whole genome sequencing.</title>
        <authorList>
            <person name="Burdz T."/>
            <person name="Wiebe D."/>
            <person name="Huynh C."/>
            <person name="Bernard K."/>
        </authorList>
    </citation>
    <scope>NUCLEOTIDE SEQUENCE [LARGE SCALE GENOMIC DNA]</scope>
    <source>
        <strain evidence="2 3">NML 110608</strain>
    </source>
</reference>
<feature type="domain" description="SMODS-associated and fused to various effectors" evidence="1">
    <location>
        <begin position="287"/>
        <end position="487"/>
    </location>
</feature>
<accession>A0A1E3A4I9</accession>
<dbReference type="Proteomes" id="UP000094067">
    <property type="component" value="Unassembled WGS sequence"/>
</dbReference>
<protein>
    <recommendedName>
        <fullName evidence="1">SMODS-associated and fused to various effectors domain-containing protein</fullName>
    </recommendedName>
</protein>
<evidence type="ECO:0000259" key="1">
    <source>
        <dbReference type="Pfam" id="PF18145"/>
    </source>
</evidence>
<name>A0A1E3A4I9_9FIRM</name>
<sequence length="490" mass="55722">MLSQFIKLLLSAEEDVLFHIKMKEVEILGGKEASRGFLYQAFASVLEALCQKNWDKIYIELKSNDDKVDIALEENGRIIKSIQVKSTINTFSKSSIQTWLSDLIRDDVGSAKFELFLIGQCDDNAITFINSIDKFYQGELDAKAEKALIGFDINIIKDKEISFSRLPYDVNILHTIVVASLLRYVSYSKNVLTFDQIDLIASATVNDQMISSTHGKGIDRKEFDEELQKRITLVADSYTPERISIGVKSFICEGGDIEEETESCLSLTDMFDDRKIKDEYNWNNDVYEKLKEFLFETTSKKQAYQIYLDTHTSIAFAAGRILNSKIGINIFPMQKTATKGIELWDVKLSSKRNYCNWDILYEIFSENQYDTALILNVTRSIHKDVIDYIKENNLTIGRIINCTPSEGGTTNFSIVDGNHAAILANAVYNAISQRTTKERQAVLHIFASAPNAFMFFLGQNSMGFGRCILYEYDFEQRKSCSYSPSIDFTG</sequence>
<proteinExistence type="predicted"/>
<dbReference type="PATRIC" id="fig|1432052.4.peg.4976"/>
<dbReference type="AlphaFoldDB" id="A0A1E3A4I9"/>
<dbReference type="NCBIfam" id="NF033611">
    <property type="entry name" value="SAVED"/>
    <property type="match status" value="1"/>
</dbReference>
<dbReference type="Pfam" id="PF18145">
    <property type="entry name" value="SAVED"/>
    <property type="match status" value="1"/>
</dbReference>
<dbReference type="EMBL" id="MCGH01000003">
    <property type="protein sequence ID" value="ODM03685.1"/>
    <property type="molecule type" value="Genomic_DNA"/>
</dbReference>
<organism evidence="2 3">
    <name type="scientific">Eisenbergiella tayi</name>
    <dbReference type="NCBI Taxonomy" id="1432052"/>
    <lineage>
        <taxon>Bacteria</taxon>
        <taxon>Bacillati</taxon>
        <taxon>Bacillota</taxon>
        <taxon>Clostridia</taxon>
        <taxon>Lachnospirales</taxon>
        <taxon>Lachnospiraceae</taxon>
        <taxon>Eisenbergiella</taxon>
    </lineage>
</organism>
<gene>
    <name evidence="2" type="ORF">BEI61_04483</name>
</gene>
<dbReference type="InterPro" id="IPR040836">
    <property type="entry name" value="SAVED"/>
</dbReference>
<comment type="caution">
    <text evidence="2">The sequence shown here is derived from an EMBL/GenBank/DDBJ whole genome shotgun (WGS) entry which is preliminary data.</text>
</comment>
<evidence type="ECO:0000313" key="2">
    <source>
        <dbReference type="EMBL" id="ODM03685.1"/>
    </source>
</evidence>